<keyword evidence="4" id="KW-1185">Reference proteome</keyword>
<evidence type="ECO:0000313" key="4">
    <source>
        <dbReference type="Proteomes" id="UP000076761"/>
    </source>
</evidence>
<feature type="domain" description="DUF6532" evidence="2">
    <location>
        <begin position="287"/>
        <end position="492"/>
    </location>
</feature>
<feature type="compositionally biased region" description="Basic and acidic residues" evidence="1">
    <location>
        <begin position="224"/>
        <end position="235"/>
    </location>
</feature>
<feature type="compositionally biased region" description="Basic and acidic residues" evidence="1">
    <location>
        <begin position="30"/>
        <end position="65"/>
    </location>
</feature>
<feature type="region of interest" description="Disordered" evidence="1">
    <location>
        <begin position="1"/>
        <end position="73"/>
    </location>
</feature>
<dbReference type="STRING" id="1314782.A0A165RM88"/>
<feature type="region of interest" description="Disordered" evidence="1">
    <location>
        <begin position="180"/>
        <end position="235"/>
    </location>
</feature>
<dbReference type="OrthoDB" id="2651384at2759"/>
<dbReference type="InterPro" id="IPR045341">
    <property type="entry name" value="DUF6532"/>
</dbReference>
<dbReference type="Proteomes" id="UP000076761">
    <property type="component" value="Unassembled WGS sequence"/>
</dbReference>
<dbReference type="AlphaFoldDB" id="A0A165RM88"/>
<reference evidence="3 4" key="1">
    <citation type="journal article" date="2016" name="Mol. Biol. Evol.">
        <title>Comparative Genomics of Early-Diverging Mushroom-Forming Fungi Provides Insights into the Origins of Lignocellulose Decay Capabilities.</title>
        <authorList>
            <person name="Nagy L.G."/>
            <person name="Riley R."/>
            <person name="Tritt A."/>
            <person name="Adam C."/>
            <person name="Daum C."/>
            <person name="Floudas D."/>
            <person name="Sun H."/>
            <person name="Yadav J.S."/>
            <person name="Pangilinan J."/>
            <person name="Larsson K.H."/>
            <person name="Matsuura K."/>
            <person name="Barry K."/>
            <person name="Labutti K."/>
            <person name="Kuo R."/>
            <person name="Ohm R.A."/>
            <person name="Bhattacharya S.S."/>
            <person name="Shirouzu T."/>
            <person name="Yoshinaga Y."/>
            <person name="Martin F.M."/>
            <person name="Grigoriev I.V."/>
            <person name="Hibbett D.S."/>
        </authorList>
    </citation>
    <scope>NUCLEOTIDE SEQUENCE [LARGE SCALE GENOMIC DNA]</scope>
    <source>
        <strain evidence="3 4">HHB14362 ss-1</strain>
    </source>
</reference>
<dbReference type="EMBL" id="KV425580">
    <property type="protein sequence ID" value="KZT24019.1"/>
    <property type="molecule type" value="Genomic_DNA"/>
</dbReference>
<sequence length="537" mass="59074">MTNLSQEYHAPRLASDLEEELASTAAQADWDPHDSASSEDKDIASNDEEHADHKAQVLESDDKHLAGLAPDNLADTLEAENPAWQGDLDETDFDPVLNAPTKYRRKSCSASASLFNSSYVSIPDDDGRSDDEEILEVQSKPHCHSKVSKTATCNASTAAAHLFDNDEHVIDVRRDTHPWHGREHATDAQPPHQGPLKGQNAHEELSRLPPYTSSTVKSKSKRQLAHETETCHSEAKHAATAITDNGMDSDHDADAPSVYDMMALMYNSRGKLNLTAQTEEIQAIVQRAIDIVLTEILTVYSYPDVTDRMTLVRNACVDAADEVRDQYAPILVKLLDKKQKEFMKALSNIACPDARISLTHSEVWDAAVGQVVGHYGLVQGCGNHVTNLLKEQQYIFPGNHHTGSINFKEPYRHPAVLAIAKFIASILSLLAFSSSLKDRDEPEILAAMVALASTVIHAAICKWSSGSVVALDFSGNQFASVYHSHKINLEHICSMMLNFYHETMSYLFCEARGKSNSGLSEDVEQSAISLMDLSGLD</sequence>
<organism evidence="3 4">
    <name type="scientific">Neolentinus lepideus HHB14362 ss-1</name>
    <dbReference type="NCBI Taxonomy" id="1314782"/>
    <lineage>
        <taxon>Eukaryota</taxon>
        <taxon>Fungi</taxon>
        <taxon>Dikarya</taxon>
        <taxon>Basidiomycota</taxon>
        <taxon>Agaricomycotina</taxon>
        <taxon>Agaricomycetes</taxon>
        <taxon>Gloeophyllales</taxon>
        <taxon>Gloeophyllaceae</taxon>
        <taxon>Neolentinus</taxon>
    </lineage>
</organism>
<protein>
    <recommendedName>
        <fullName evidence="2">DUF6532 domain-containing protein</fullName>
    </recommendedName>
</protein>
<dbReference type="InParanoid" id="A0A165RM88"/>
<evidence type="ECO:0000259" key="2">
    <source>
        <dbReference type="Pfam" id="PF20149"/>
    </source>
</evidence>
<gene>
    <name evidence="3" type="ORF">NEOLEDRAFT_1148886</name>
</gene>
<accession>A0A165RM88</accession>
<name>A0A165RM88_9AGAM</name>
<dbReference type="Pfam" id="PF20149">
    <property type="entry name" value="DUF6532"/>
    <property type="match status" value="1"/>
</dbReference>
<proteinExistence type="predicted"/>
<evidence type="ECO:0000256" key="1">
    <source>
        <dbReference type="SAM" id="MobiDB-lite"/>
    </source>
</evidence>
<evidence type="ECO:0000313" key="3">
    <source>
        <dbReference type="EMBL" id="KZT24019.1"/>
    </source>
</evidence>